<feature type="domain" description="Putative glycogen debranching enzyme N-terminal" evidence="1">
    <location>
        <begin position="10"/>
        <end position="191"/>
    </location>
</feature>
<gene>
    <name evidence="3" type="ORF">Prubr_09810</name>
</gene>
<evidence type="ECO:0000313" key="3">
    <source>
        <dbReference type="EMBL" id="BCJ63960.1"/>
    </source>
</evidence>
<proteinExistence type="predicted"/>
<sequence length="694" mass="78000">MTEENLVRILDGSTFVVSDGRGDIEATPTSPTGFFALDTRFLSRWVLTINGQRLDALSADDLQYFETRFFLVPGTATHYVDAALSVIRQRMVNDGFDEELTVLNHSQERLDLDVRIDAGSDFADLFEVKDAVAKKGTYYRRIEDGKLRLGYEREHFRRETVLWSSEPAELDDDGMTFRIGIPPNGQWHTRIRVVGETVVPTGHDLRMGLQVHGGEKRAMEADLEQFVARAPTISCESEALAGTYRRSLVDLAALRFAPISMPGQALPAAGLPWFMTMFGRDSILTSLQALPFVPELAATTLKVLAMLQGSRLDDFRDEDPGRILHEFRYGESAAFEEQPHSPYYGSVDATPLFVVLLDEYERWSGDADLVRSLESETRAAIAWIDDYADLVGNGYIWYQRRNETTGLENQCWKDSWDSLSYRDGTLPGYPRATCELQGYAYDAKLRAARLARLFWNDPGYADRLERQAMELKERFHEDFWVADGEYYALALDADGRQVDTLTSNIGHLLWSGIVDEAYAPRLAEHLLGPRLFNGWGVRTMAEGEVRYNPIGYHTGTIWPFDNSFIAWGLRRYGFSEEAATIAEGIIDAAQFFAGRLPEAFGGYARSLTRYPVVYPTACSPQAWSTGTPMLLLRTMLGLEPHEGHLAVDPALPTGMGRLELLDIPGRWGHVDAFGRGRIDVTDRRPLRETHGGVA</sequence>
<dbReference type="InterPro" id="IPR054491">
    <property type="entry name" value="MGH1-like_GH"/>
</dbReference>
<dbReference type="Gene3D" id="1.50.10.10">
    <property type="match status" value="1"/>
</dbReference>
<dbReference type="RefSeq" id="WP_212822021.1">
    <property type="nucleotide sequence ID" value="NZ_AP023359.1"/>
</dbReference>
<dbReference type="EMBL" id="AP023359">
    <property type="protein sequence ID" value="BCJ63960.1"/>
    <property type="molecule type" value="Genomic_DNA"/>
</dbReference>
<reference evidence="3" key="1">
    <citation type="submission" date="2020-08" db="EMBL/GenBank/DDBJ databases">
        <title>Whole genome shotgun sequence of Polymorphospora rubra NBRC 101157.</title>
        <authorList>
            <person name="Komaki H."/>
            <person name="Tamura T."/>
        </authorList>
    </citation>
    <scope>NUCLEOTIDE SEQUENCE</scope>
    <source>
        <strain evidence="3">NBRC 101157</strain>
    </source>
</reference>
<organism evidence="3 4">
    <name type="scientific">Polymorphospora rubra</name>
    <dbReference type="NCBI Taxonomy" id="338584"/>
    <lineage>
        <taxon>Bacteria</taxon>
        <taxon>Bacillati</taxon>
        <taxon>Actinomycetota</taxon>
        <taxon>Actinomycetes</taxon>
        <taxon>Micromonosporales</taxon>
        <taxon>Micromonosporaceae</taxon>
        <taxon>Polymorphospora</taxon>
    </lineage>
</organism>
<dbReference type="Proteomes" id="UP000680866">
    <property type="component" value="Chromosome"/>
</dbReference>
<accession>A0A810MTX4</accession>
<dbReference type="InterPro" id="IPR008928">
    <property type="entry name" value="6-hairpin_glycosidase_sf"/>
</dbReference>
<evidence type="ECO:0000259" key="2">
    <source>
        <dbReference type="Pfam" id="PF22422"/>
    </source>
</evidence>
<protein>
    <submittedName>
        <fullName evidence="3">Amylo-alpha-1,6-glucosidase</fullName>
    </submittedName>
</protein>
<keyword evidence="4" id="KW-1185">Reference proteome</keyword>
<dbReference type="InterPro" id="IPR012341">
    <property type="entry name" value="6hp_glycosidase-like_sf"/>
</dbReference>
<dbReference type="SUPFAM" id="SSF48208">
    <property type="entry name" value="Six-hairpin glycosidases"/>
    <property type="match status" value="1"/>
</dbReference>
<evidence type="ECO:0000259" key="1">
    <source>
        <dbReference type="Pfam" id="PF14742"/>
    </source>
</evidence>
<dbReference type="InterPro" id="IPR032856">
    <property type="entry name" value="GDE_N_bis"/>
</dbReference>
<dbReference type="Pfam" id="PF14742">
    <property type="entry name" value="GDE_N_bis"/>
    <property type="match status" value="1"/>
</dbReference>
<dbReference type="GO" id="GO:0005975">
    <property type="term" value="P:carbohydrate metabolic process"/>
    <property type="evidence" value="ECO:0007669"/>
    <property type="project" value="InterPro"/>
</dbReference>
<dbReference type="Pfam" id="PF22422">
    <property type="entry name" value="MGH1-like_GH"/>
    <property type="match status" value="1"/>
</dbReference>
<dbReference type="KEGG" id="pry:Prubr_09810"/>
<feature type="domain" description="Mannosylglycerate hydrolase MGH1-like glycoside hydrolase" evidence="2">
    <location>
        <begin position="319"/>
        <end position="589"/>
    </location>
</feature>
<name>A0A810MTX4_9ACTN</name>
<evidence type="ECO:0000313" key="4">
    <source>
        <dbReference type="Proteomes" id="UP000680866"/>
    </source>
</evidence>
<dbReference type="AlphaFoldDB" id="A0A810MTX4"/>